<keyword evidence="3" id="KW-1185">Reference proteome</keyword>
<dbReference type="GeneID" id="77675904"/>
<feature type="transmembrane region" description="Helical" evidence="1">
    <location>
        <begin position="61"/>
        <end position="79"/>
    </location>
</feature>
<dbReference type="RefSeq" id="XP_052905330.1">
    <property type="nucleotide sequence ID" value="XM_053048570.1"/>
</dbReference>
<evidence type="ECO:0000313" key="2">
    <source>
        <dbReference type="EMBL" id="KFG26775.1"/>
    </source>
</evidence>
<reference evidence="2 3" key="1">
    <citation type="journal article" date="2014" name="Genome Announc.">
        <title>Genome Sequence of the Microsporidian Species Nematocida sp1 Strain ERTm6 (ATCC PRA-372).</title>
        <authorList>
            <person name="Bakowski M.A."/>
            <person name="Priest M."/>
            <person name="Young S."/>
            <person name="Cuomo C.A."/>
            <person name="Troemel E.R."/>
        </authorList>
    </citation>
    <scope>NUCLEOTIDE SEQUENCE [LARGE SCALE GENOMIC DNA]</scope>
    <source>
        <strain evidence="2 3">ERTm6</strain>
    </source>
</reference>
<evidence type="ECO:0000256" key="1">
    <source>
        <dbReference type="SAM" id="Phobius"/>
    </source>
</evidence>
<feature type="transmembrane region" description="Helical" evidence="1">
    <location>
        <begin position="209"/>
        <end position="231"/>
    </location>
</feature>
<accession>A0A086J3Q7</accession>
<name>A0A086J3Q7_NEMA1</name>
<dbReference type="EMBL" id="AKIJ01000002">
    <property type="protein sequence ID" value="KFG26775.1"/>
    <property type="molecule type" value="Genomic_DNA"/>
</dbReference>
<protein>
    <submittedName>
        <fullName evidence="2">Uncharacterized protein</fullName>
    </submittedName>
</protein>
<comment type="caution">
    <text evidence="2">The sequence shown here is derived from an EMBL/GenBank/DDBJ whole genome shotgun (WGS) entry which is preliminary data.</text>
</comment>
<dbReference type="HOGENOM" id="CLU_1090258_0_0_1"/>
<proteinExistence type="predicted"/>
<feature type="transmembrane region" description="Helical" evidence="1">
    <location>
        <begin position="166"/>
        <end position="188"/>
    </location>
</feature>
<sequence>MTKCIIVEKKNYDQIIVDSVDADSTGKKPLEVVQPSKKTVFNRVWDLFCNLLQVIFIDMQYCYSIAYTVTVLFFSVLRLNIPINYYNTICYSNLLYNNIMLAGLILIPGLFVYAACIVHQTIDFTHSHLYNRKSEITNSFKFMGSLVGSGLAGILLWNALLFDQFYILSYSFISLKIIHTIIGIITLTNPGVWLRKRKDIFFLSGPENSLHVCIFLYILSTILLSVAGVLLDFQIRNYLEAKSDFLKGSLVRFLG</sequence>
<evidence type="ECO:0000313" key="3">
    <source>
        <dbReference type="Proteomes" id="UP000054524"/>
    </source>
</evidence>
<dbReference type="Proteomes" id="UP000054524">
    <property type="component" value="Unassembled WGS sequence"/>
</dbReference>
<dbReference type="AlphaFoldDB" id="A0A086J3Q7"/>
<keyword evidence="1" id="KW-0472">Membrane</keyword>
<feature type="transmembrane region" description="Helical" evidence="1">
    <location>
        <begin position="140"/>
        <end position="160"/>
    </location>
</feature>
<gene>
    <name evidence="2" type="ORF">NESG_00931</name>
</gene>
<keyword evidence="1" id="KW-1133">Transmembrane helix</keyword>
<feature type="transmembrane region" description="Helical" evidence="1">
    <location>
        <begin position="99"/>
        <end position="119"/>
    </location>
</feature>
<keyword evidence="1" id="KW-0812">Transmembrane</keyword>
<organism evidence="2 3">
    <name type="scientific">Nematocida ausubeli (strain ATCC PRA-371 / ERTm2)</name>
    <name type="common">Nematode killer fungus</name>
    <dbReference type="NCBI Taxonomy" id="1913371"/>
    <lineage>
        <taxon>Eukaryota</taxon>
        <taxon>Fungi</taxon>
        <taxon>Fungi incertae sedis</taxon>
        <taxon>Microsporidia</taxon>
        <taxon>Nematocida</taxon>
    </lineage>
</organism>